<accession>A0ABS5NPH3</accession>
<evidence type="ECO:0000313" key="8">
    <source>
        <dbReference type="Proteomes" id="UP000681027"/>
    </source>
</evidence>
<keyword evidence="2" id="KW-0479">Metal-binding</keyword>
<dbReference type="Gene3D" id="2.102.10.10">
    <property type="entry name" value="Rieske [2Fe-2S] iron-sulphur domain"/>
    <property type="match status" value="1"/>
</dbReference>
<evidence type="ECO:0000256" key="4">
    <source>
        <dbReference type="ARBA" id="ARBA00023004"/>
    </source>
</evidence>
<dbReference type="Gene3D" id="3.90.380.10">
    <property type="entry name" value="Naphthalene 1,2-dioxygenase Alpha Subunit, Chain A, domain 1"/>
    <property type="match status" value="1"/>
</dbReference>
<dbReference type="Proteomes" id="UP000681027">
    <property type="component" value="Unassembled WGS sequence"/>
</dbReference>
<dbReference type="PANTHER" id="PTHR21266">
    <property type="entry name" value="IRON-SULFUR DOMAIN CONTAINING PROTEIN"/>
    <property type="match status" value="1"/>
</dbReference>
<dbReference type="InterPro" id="IPR036922">
    <property type="entry name" value="Rieske_2Fe-2S_sf"/>
</dbReference>
<dbReference type="Pfam" id="PF00355">
    <property type="entry name" value="Rieske"/>
    <property type="match status" value="1"/>
</dbReference>
<dbReference type="EMBL" id="JAGYPM010000001">
    <property type="protein sequence ID" value="MBS4189732.1"/>
    <property type="molecule type" value="Genomic_DNA"/>
</dbReference>
<sequence length="325" mass="37089">MVIQDKVLLNDWIVACRSEDVNDKPIQVVLMGERLAIFRNSEGVHAFKDLCIHRGAALSLGEVKNDCLVCPYHAWEYNHDGECVKIPQLPKGRAIPKKAKAESYSCIEKYGFIWVNLVNNKPDLFQYSEMESNEFHNVIWGPQAVNAKPPRIIENFLDVGHLAVVHLGFLGTETHRVIEDYKVNNINGRIYSDEIAIFQPDPDGSGKPKYVYYTYEIVRPLTVKFTKRDRENDSEMTILLTVRPVDENTSVAYGILSFNYDTGTTDEEIISFQNEIFAQDKPIVENQKPEELPLDLQVELSLVCDRMSIAYRQYLKELGVKLGTA</sequence>
<dbReference type="InterPro" id="IPR015881">
    <property type="entry name" value="ARHD_Rieske_2Fe_2S"/>
</dbReference>
<keyword evidence="5" id="KW-0411">Iron-sulfur</keyword>
<dbReference type="PANTHER" id="PTHR21266:SF60">
    <property type="entry name" value="3-KETOSTEROID-9-ALPHA-MONOOXYGENASE, OXYGENASE COMPONENT"/>
    <property type="match status" value="1"/>
</dbReference>
<keyword evidence="4" id="KW-0408">Iron</keyword>
<gene>
    <name evidence="7" type="ORF">KHA94_05855</name>
</gene>
<protein>
    <submittedName>
        <fullName evidence="7">Aromatic ring-hydroxylating dioxygenase subunit alpha</fullName>
    </submittedName>
</protein>
<evidence type="ECO:0000313" key="7">
    <source>
        <dbReference type="EMBL" id="MBS4189732.1"/>
    </source>
</evidence>
<reference evidence="7 8" key="1">
    <citation type="submission" date="2021-05" db="EMBL/GenBank/DDBJ databases">
        <title>Novel Bacillus species.</title>
        <authorList>
            <person name="Liu G."/>
        </authorList>
    </citation>
    <scope>NUCLEOTIDE SEQUENCE [LARGE SCALE GENOMIC DNA]</scope>
    <source>
        <strain evidence="7 8">FJAT-49705</strain>
    </source>
</reference>
<keyword evidence="1" id="KW-0001">2Fe-2S</keyword>
<dbReference type="InterPro" id="IPR044043">
    <property type="entry name" value="VanA_C_cat"/>
</dbReference>
<evidence type="ECO:0000256" key="1">
    <source>
        <dbReference type="ARBA" id="ARBA00022714"/>
    </source>
</evidence>
<proteinExistence type="predicted"/>
<comment type="caution">
    <text evidence="7">The sequence shown here is derived from an EMBL/GenBank/DDBJ whole genome shotgun (WGS) entry which is preliminary data.</text>
</comment>
<dbReference type="Pfam" id="PF19112">
    <property type="entry name" value="VanA_C"/>
    <property type="match status" value="1"/>
</dbReference>
<dbReference type="PROSITE" id="PS51296">
    <property type="entry name" value="RIESKE"/>
    <property type="match status" value="1"/>
</dbReference>
<dbReference type="InterPro" id="IPR050584">
    <property type="entry name" value="Cholesterol_7-desaturase"/>
</dbReference>
<dbReference type="SUPFAM" id="SSF55961">
    <property type="entry name" value="Bet v1-like"/>
    <property type="match status" value="1"/>
</dbReference>
<dbReference type="PROSITE" id="PS00570">
    <property type="entry name" value="RING_HYDROXYL_ALPHA"/>
    <property type="match status" value="1"/>
</dbReference>
<evidence type="ECO:0000256" key="2">
    <source>
        <dbReference type="ARBA" id="ARBA00022723"/>
    </source>
</evidence>
<dbReference type="RefSeq" id="WP_213101322.1">
    <property type="nucleotide sequence ID" value="NZ_JAGYPM010000001.1"/>
</dbReference>
<evidence type="ECO:0000256" key="3">
    <source>
        <dbReference type="ARBA" id="ARBA00023002"/>
    </source>
</evidence>
<name>A0ABS5NPH3_9BACI</name>
<evidence type="ECO:0000256" key="5">
    <source>
        <dbReference type="ARBA" id="ARBA00023014"/>
    </source>
</evidence>
<dbReference type="SUPFAM" id="SSF50022">
    <property type="entry name" value="ISP domain"/>
    <property type="match status" value="1"/>
</dbReference>
<feature type="domain" description="Rieske" evidence="6">
    <location>
        <begin position="12"/>
        <end position="115"/>
    </location>
</feature>
<dbReference type="InterPro" id="IPR017941">
    <property type="entry name" value="Rieske_2Fe-2S"/>
</dbReference>
<evidence type="ECO:0000259" key="6">
    <source>
        <dbReference type="PROSITE" id="PS51296"/>
    </source>
</evidence>
<keyword evidence="7" id="KW-0223">Dioxygenase</keyword>
<keyword evidence="8" id="KW-1185">Reference proteome</keyword>
<dbReference type="CDD" id="cd03469">
    <property type="entry name" value="Rieske_RO_Alpha_N"/>
    <property type="match status" value="1"/>
</dbReference>
<dbReference type="GO" id="GO:0051213">
    <property type="term" value="F:dioxygenase activity"/>
    <property type="evidence" value="ECO:0007669"/>
    <property type="project" value="UniProtKB-KW"/>
</dbReference>
<organism evidence="7 8">
    <name type="scientific">Cytobacillus citreus</name>
    <dbReference type="NCBI Taxonomy" id="2833586"/>
    <lineage>
        <taxon>Bacteria</taxon>
        <taxon>Bacillati</taxon>
        <taxon>Bacillota</taxon>
        <taxon>Bacilli</taxon>
        <taxon>Bacillales</taxon>
        <taxon>Bacillaceae</taxon>
        <taxon>Cytobacillus</taxon>
    </lineage>
</organism>
<keyword evidence="3" id="KW-0560">Oxidoreductase</keyword>